<gene>
    <name evidence="2" type="ORF">SNAT2548_LOCUS12643</name>
</gene>
<comment type="caution">
    <text evidence="2">The sequence shown here is derived from an EMBL/GenBank/DDBJ whole genome shotgun (WGS) entry which is preliminary data.</text>
</comment>
<evidence type="ECO:0000313" key="3">
    <source>
        <dbReference type="Proteomes" id="UP000604046"/>
    </source>
</evidence>
<feature type="region of interest" description="Disordered" evidence="1">
    <location>
        <begin position="955"/>
        <end position="990"/>
    </location>
</feature>
<feature type="compositionally biased region" description="Polar residues" evidence="1">
    <location>
        <begin position="868"/>
        <end position="878"/>
    </location>
</feature>
<feature type="region of interest" description="Disordered" evidence="1">
    <location>
        <begin position="840"/>
        <end position="897"/>
    </location>
</feature>
<reference evidence="2" key="1">
    <citation type="submission" date="2021-02" db="EMBL/GenBank/DDBJ databases">
        <authorList>
            <person name="Dougan E. K."/>
            <person name="Rhodes N."/>
            <person name="Thang M."/>
            <person name="Chan C."/>
        </authorList>
    </citation>
    <scope>NUCLEOTIDE SEQUENCE</scope>
</reference>
<proteinExistence type="predicted"/>
<accession>A0A812LUC5</accession>
<organism evidence="2 3">
    <name type="scientific">Symbiodinium natans</name>
    <dbReference type="NCBI Taxonomy" id="878477"/>
    <lineage>
        <taxon>Eukaryota</taxon>
        <taxon>Sar</taxon>
        <taxon>Alveolata</taxon>
        <taxon>Dinophyceae</taxon>
        <taxon>Suessiales</taxon>
        <taxon>Symbiodiniaceae</taxon>
        <taxon>Symbiodinium</taxon>
    </lineage>
</organism>
<name>A0A812LUC5_9DINO</name>
<feature type="compositionally biased region" description="Low complexity" evidence="1">
    <location>
        <begin position="840"/>
        <end position="853"/>
    </location>
</feature>
<feature type="compositionally biased region" description="Basic and acidic residues" evidence="1">
    <location>
        <begin position="968"/>
        <end position="977"/>
    </location>
</feature>
<evidence type="ECO:0000313" key="2">
    <source>
        <dbReference type="EMBL" id="CAE7252697.1"/>
    </source>
</evidence>
<protein>
    <submittedName>
        <fullName evidence="2">Uncharacterized protein</fullName>
    </submittedName>
</protein>
<evidence type="ECO:0000256" key="1">
    <source>
        <dbReference type="SAM" id="MobiDB-lite"/>
    </source>
</evidence>
<keyword evidence="3" id="KW-1185">Reference proteome</keyword>
<dbReference type="EMBL" id="CAJNDS010001225">
    <property type="protein sequence ID" value="CAE7252697.1"/>
    <property type="molecule type" value="Genomic_DNA"/>
</dbReference>
<sequence>MHHYTGILLAGMGHRERDNVPDSCKSFELTCAPPLPSSPWYLSGGRSYSPWFNGKTGSAMGSCGQSLAIGLECASGGWSLEKSCKLVRLHCRRPALYGDDSGANFGDFDMSFAEPRSTDWISSSGTQEMIMQFQLKEKYDKEFDNNEHRPVQRLTCRGQSCDELKAAMPTKLGSWGSYVDVRGTPTIWTTKFMEDVEMRCPPGHYVANIKCHESFCKKKQLLCALPDYSAGNWFVTGGLYYSHCFTNQLAMATVGPQSPCFTGKASFLTCCLEHAVAGCPAGKEAQAPSRWLIETFRCWASTGGRGAAYASGPLRQNPVCFGEGFSAQRCCIWPPAGAVENALAAGRETWRSLGETYHALCTGEAQHPAGVHCVPSWFAGDSRALLGHLLYCGPKVNAFAYHLLMMVGLNYAISLHDPPSGPLTDSDTLASCFRFYDRRLRAGRFRALAAGAVVLVSPMIQDFNILVEGLGLHSSTFLVHGDARAGVVGFPTSSKGTWAWPVLQLRHAFWKLSVVPYPFGYRSWAQPHNSGDLSHCFGGDTTSGTRVYNSSVLRRLLDSPQQTPELGSAWLLGLDLRLKRLRGTAITCVTSSGTIVEEESYLLHTALGASLSRRYDIEAARFHPDMEVQTRCIKPWRGDEALLANAVGMVVPYCVRLALKRAMQKLKDVLEVVRSPRAMLLPVFGSSVSILRLGGPRGEVIPWDYDADFVLMQPGIDVSKLQSLLEGDGFTVSYGDVGTPYKGDSGGEVHLQAEYHDPDLNVTADIDLWVSFKSLGVSATLPRTESQLYSLPVTASGLLPGICFETPALAAMPYSKCKMCLVRRDRCKCEHTPIIALATSATSSQKSKPSPQSTRALATKKNIMKSKPQVSAKKSSISDAKPESVIPDTAEPKTGNVPTKSEAIILQEIELERVRLARVRAEADILKAKAIREKAKWDRQDQKAREATWWNGWGQSRGSWWQAKGKASHRESAERWSGEALRSAQNDGVN</sequence>
<dbReference type="Proteomes" id="UP000604046">
    <property type="component" value="Unassembled WGS sequence"/>
</dbReference>
<dbReference type="AlphaFoldDB" id="A0A812LUC5"/>